<keyword evidence="2" id="KW-0436">Ligase</keyword>
<dbReference type="Pfam" id="PF01068">
    <property type="entry name" value="DNA_ligase_A_M"/>
    <property type="match status" value="1"/>
</dbReference>
<evidence type="ECO:0000313" key="5">
    <source>
        <dbReference type="EMBL" id="QNO14989.1"/>
    </source>
</evidence>
<dbReference type="Gene3D" id="3.30.470.30">
    <property type="entry name" value="DNA ligase/mRNA capping enzyme"/>
    <property type="match status" value="1"/>
</dbReference>
<dbReference type="SUPFAM" id="SSF50249">
    <property type="entry name" value="Nucleic acid-binding proteins"/>
    <property type="match status" value="1"/>
</dbReference>
<dbReference type="PROSITE" id="PS00697">
    <property type="entry name" value="DNA_LIGASE_A1"/>
    <property type="match status" value="1"/>
</dbReference>
<dbReference type="PROSITE" id="PS00333">
    <property type="entry name" value="DNA_LIGASE_A2"/>
    <property type="match status" value="1"/>
</dbReference>
<dbReference type="GO" id="GO:0006310">
    <property type="term" value="P:DNA recombination"/>
    <property type="evidence" value="ECO:0007669"/>
    <property type="project" value="InterPro"/>
</dbReference>
<dbReference type="GO" id="GO:0006297">
    <property type="term" value="P:nucleotide-excision repair, DNA gap filling"/>
    <property type="evidence" value="ECO:0007669"/>
    <property type="project" value="TreeGrafter"/>
</dbReference>
<dbReference type="PANTHER" id="PTHR45997:SF1">
    <property type="entry name" value="DNA LIGASE 4"/>
    <property type="match status" value="1"/>
</dbReference>
<feature type="domain" description="ATP-dependent DNA ligase family profile" evidence="4">
    <location>
        <begin position="102"/>
        <end position="238"/>
    </location>
</feature>
<dbReference type="InterPro" id="IPR016059">
    <property type="entry name" value="DNA_ligase_ATP-dep_CS"/>
</dbReference>
<accession>A0A7G9W8H7</accession>
<comment type="catalytic activity">
    <reaction evidence="3">
        <text>ATP + (deoxyribonucleotide)n-3'-hydroxyl + 5'-phospho-(deoxyribonucleotide)m = (deoxyribonucleotide)n+m + AMP + diphosphate.</text>
        <dbReference type="EC" id="6.5.1.1"/>
    </reaction>
</comment>
<dbReference type="InterPro" id="IPR012309">
    <property type="entry name" value="DNA_ligase_ATP-dep_C"/>
</dbReference>
<dbReference type="PANTHER" id="PTHR45997">
    <property type="entry name" value="DNA LIGASE 4"/>
    <property type="match status" value="1"/>
</dbReference>
<dbReference type="Pfam" id="PF04679">
    <property type="entry name" value="DNA_ligase_A_C"/>
    <property type="match status" value="1"/>
</dbReference>
<protein>
    <recommendedName>
        <fullName evidence="1">DNA ligase (ATP)</fullName>
        <ecNumber evidence="1">6.5.1.1</ecNumber>
    </recommendedName>
</protein>
<dbReference type="EC" id="6.5.1.1" evidence="1"/>
<dbReference type="Gene3D" id="2.40.50.140">
    <property type="entry name" value="Nucleic acid-binding proteins"/>
    <property type="match status" value="1"/>
</dbReference>
<dbReference type="InterPro" id="IPR029710">
    <property type="entry name" value="LIG4"/>
</dbReference>
<reference evidence="5 6" key="1">
    <citation type="submission" date="2020-07" db="EMBL/GenBank/DDBJ databases">
        <title>Alkalicella. sp. LB2 genome.</title>
        <authorList>
            <person name="Postec A."/>
            <person name="Quemeneur M."/>
        </authorList>
    </citation>
    <scope>NUCLEOTIDE SEQUENCE [LARGE SCALE GENOMIC DNA]</scope>
    <source>
        <strain evidence="5 6">LB2</strain>
    </source>
</reference>
<sequence length="302" mass="35590">MIKINPMGPKLAEFKHKNDERFFYQIKWDGVRILVHKEGTKVTLINKHQRDKTLQFPELQILKEIKDDFIIDGEMMVVKGEKNSFSQILKRNLTKDLNKIKMLSNRIPVTYGVFDILYLNGASLMDHEIEKRLEILNILVEDNYNFTNILHVCKNFDDGVSLYETTNKLELEGIVAKKRGSKYIQGKKSYDWIKYKHKRVIKPYIGGIMVENQRVKSLAVGVRDEQDHFLYIGNVGTGLSEDNKKKILEKSIDIVRQHSIFKNFEDKNHIWINPEVRCYIEFMEWTDDYTLRSPVFKSLLED</sequence>
<evidence type="ECO:0000256" key="3">
    <source>
        <dbReference type="ARBA" id="ARBA00034003"/>
    </source>
</evidence>
<dbReference type="GO" id="GO:0005524">
    <property type="term" value="F:ATP binding"/>
    <property type="evidence" value="ECO:0007669"/>
    <property type="project" value="InterPro"/>
</dbReference>
<keyword evidence="6" id="KW-1185">Reference proteome</keyword>
<dbReference type="GO" id="GO:0003677">
    <property type="term" value="F:DNA binding"/>
    <property type="evidence" value="ECO:0007669"/>
    <property type="project" value="InterPro"/>
</dbReference>
<dbReference type="EMBL" id="CP058559">
    <property type="protein sequence ID" value="QNO14989.1"/>
    <property type="molecule type" value="Genomic_DNA"/>
</dbReference>
<evidence type="ECO:0000259" key="4">
    <source>
        <dbReference type="PROSITE" id="PS50160"/>
    </source>
</evidence>
<gene>
    <name evidence="5" type="ORF">HYG86_09510</name>
</gene>
<dbReference type="SUPFAM" id="SSF56091">
    <property type="entry name" value="DNA ligase/mRNA capping enzyme, catalytic domain"/>
    <property type="match status" value="1"/>
</dbReference>
<dbReference type="GO" id="GO:0003910">
    <property type="term" value="F:DNA ligase (ATP) activity"/>
    <property type="evidence" value="ECO:0007669"/>
    <property type="project" value="UniProtKB-EC"/>
</dbReference>
<evidence type="ECO:0000256" key="1">
    <source>
        <dbReference type="ARBA" id="ARBA00012727"/>
    </source>
</evidence>
<name>A0A7G9W8H7_ALKCA</name>
<dbReference type="RefSeq" id="WP_213165353.1">
    <property type="nucleotide sequence ID" value="NZ_CP058559.1"/>
</dbReference>
<dbReference type="Proteomes" id="UP000516160">
    <property type="component" value="Chromosome"/>
</dbReference>
<evidence type="ECO:0000256" key="2">
    <source>
        <dbReference type="ARBA" id="ARBA00022598"/>
    </source>
</evidence>
<dbReference type="PROSITE" id="PS50160">
    <property type="entry name" value="DNA_LIGASE_A3"/>
    <property type="match status" value="1"/>
</dbReference>
<proteinExistence type="predicted"/>
<evidence type="ECO:0000313" key="6">
    <source>
        <dbReference type="Proteomes" id="UP000516160"/>
    </source>
</evidence>
<organism evidence="5 6">
    <name type="scientific">Alkalicella caledoniensis</name>
    <dbReference type="NCBI Taxonomy" id="2731377"/>
    <lineage>
        <taxon>Bacteria</taxon>
        <taxon>Bacillati</taxon>
        <taxon>Bacillota</taxon>
        <taxon>Clostridia</taxon>
        <taxon>Eubacteriales</taxon>
        <taxon>Proteinivoracaceae</taxon>
        <taxon>Alkalicella</taxon>
    </lineage>
</organism>
<dbReference type="AlphaFoldDB" id="A0A7G9W8H7"/>
<dbReference type="KEGG" id="acae:HYG86_09510"/>
<dbReference type="GO" id="GO:0006303">
    <property type="term" value="P:double-strand break repair via nonhomologous end joining"/>
    <property type="evidence" value="ECO:0007669"/>
    <property type="project" value="TreeGrafter"/>
</dbReference>
<dbReference type="InterPro" id="IPR012340">
    <property type="entry name" value="NA-bd_OB-fold"/>
</dbReference>
<dbReference type="InterPro" id="IPR012310">
    <property type="entry name" value="DNA_ligase_ATP-dep_cent"/>
</dbReference>